<comment type="similarity">
    <text evidence="1 3">Belongs to the UDP-glycosyltransferase family.</text>
</comment>
<dbReference type="AlphaFoldDB" id="A0AAW2NNT7"/>
<dbReference type="PROSITE" id="PS00375">
    <property type="entry name" value="UDPGT"/>
    <property type="match status" value="1"/>
</dbReference>
<dbReference type="EMBL" id="JACGWJ010000019">
    <property type="protein sequence ID" value="KAL0344682.1"/>
    <property type="molecule type" value="Genomic_DNA"/>
</dbReference>
<reference evidence="4" key="1">
    <citation type="submission" date="2020-06" db="EMBL/GenBank/DDBJ databases">
        <authorList>
            <person name="Li T."/>
            <person name="Hu X."/>
            <person name="Zhang T."/>
            <person name="Song X."/>
            <person name="Zhang H."/>
            <person name="Dai N."/>
            <person name="Sheng W."/>
            <person name="Hou X."/>
            <person name="Wei L."/>
        </authorList>
    </citation>
    <scope>NUCLEOTIDE SEQUENCE</scope>
    <source>
        <strain evidence="4">G02</strain>
        <tissue evidence="4">Leaf</tissue>
    </source>
</reference>
<comment type="caution">
    <text evidence="4">The sequence shown here is derived from an EMBL/GenBank/DDBJ whole genome shotgun (WGS) entry which is preliminary data.</text>
</comment>
<keyword evidence="3" id="KW-0328">Glycosyltransferase</keyword>
<reference evidence="4" key="2">
    <citation type="journal article" date="2024" name="Plant">
        <title>Genomic evolution and insights into agronomic trait innovations of Sesamum species.</title>
        <authorList>
            <person name="Miao H."/>
            <person name="Wang L."/>
            <person name="Qu L."/>
            <person name="Liu H."/>
            <person name="Sun Y."/>
            <person name="Le M."/>
            <person name="Wang Q."/>
            <person name="Wei S."/>
            <person name="Zheng Y."/>
            <person name="Lin W."/>
            <person name="Duan Y."/>
            <person name="Cao H."/>
            <person name="Xiong S."/>
            <person name="Wang X."/>
            <person name="Wei L."/>
            <person name="Li C."/>
            <person name="Ma Q."/>
            <person name="Ju M."/>
            <person name="Zhao R."/>
            <person name="Li G."/>
            <person name="Mu C."/>
            <person name="Tian Q."/>
            <person name="Mei H."/>
            <person name="Zhang T."/>
            <person name="Gao T."/>
            <person name="Zhang H."/>
        </authorList>
    </citation>
    <scope>NUCLEOTIDE SEQUENCE</scope>
    <source>
        <strain evidence="4">G02</strain>
    </source>
</reference>
<dbReference type="InterPro" id="IPR002213">
    <property type="entry name" value="UDP_glucos_trans"/>
</dbReference>
<dbReference type="FunFam" id="3.40.50.2000:FF:000047">
    <property type="entry name" value="Glycosyltransferase"/>
    <property type="match status" value="1"/>
</dbReference>
<evidence type="ECO:0000256" key="3">
    <source>
        <dbReference type="RuleBase" id="RU003718"/>
    </source>
</evidence>
<sequence length="339" mass="38164">MHMLAISKDWVAITSDTETFVVPGLPDGFEVTKAQLRGTPNDPDSDWSKFWDQMREAEVEAFGTVANSFEELEPEYIKEYMKATGKKVWCVGPVSLCNKNDSDKAERGNRTSIGEECLKWLDLQEPGSVVYVCLGSLSRLATSQLIELGLALEASNRPFIWVLRSASEELQTWILEEKFEERITDRGFLIRGWAPQVLILSHLSIGVFLTHCGWNSTLEGITAGVPMITWPFFADQFFNEKFIVNVIKTGIRVGVEEPVFFGHEENAGVQVKSDEIKRVIEKLMDGEEEGNERRKRAKELGEMAKRAVEEGGSSYLNMTLFIEDVMAKQPNSGGPEQEK</sequence>
<dbReference type="Gene3D" id="3.40.50.2000">
    <property type="entry name" value="Glycogen Phosphorylase B"/>
    <property type="match status" value="2"/>
</dbReference>
<organism evidence="4">
    <name type="scientific">Sesamum radiatum</name>
    <name type="common">Black benniseed</name>
    <dbReference type="NCBI Taxonomy" id="300843"/>
    <lineage>
        <taxon>Eukaryota</taxon>
        <taxon>Viridiplantae</taxon>
        <taxon>Streptophyta</taxon>
        <taxon>Embryophyta</taxon>
        <taxon>Tracheophyta</taxon>
        <taxon>Spermatophyta</taxon>
        <taxon>Magnoliopsida</taxon>
        <taxon>eudicotyledons</taxon>
        <taxon>Gunneridae</taxon>
        <taxon>Pentapetalae</taxon>
        <taxon>asterids</taxon>
        <taxon>lamiids</taxon>
        <taxon>Lamiales</taxon>
        <taxon>Pedaliaceae</taxon>
        <taxon>Sesamum</taxon>
    </lineage>
</organism>
<dbReference type="PANTHER" id="PTHR48047">
    <property type="entry name" value="GLYCOSYLTRANSFERASE"/>
    <property type="match status" value="1"/>
</dbReference>
<protein>
    <submittedName>
        <fullName evidence="4">UDP-glycosyltransferase 73C4</fullName>
    </submittedName>
</protein>
<gene>
    <name evidence="4" type="ORF">Sradi_4299500</name>
</gene>
<dbReference type="CDD" id="cd03784">
    <property type="entry name" value="GT1_Gtf-like"/>
    <property type="match status" value="1"/>
</dbReference>
<dbReference type="Pfam" id="PF00201">
    <property type="entry name" value="UDPGT"/>
    <property type="match status" value="1"/>
</dbReference>
<dbReference type="InterPro" id="IPR035595">
    <property type="entry name" value="UDP_glycos_trans_CS"/>
</dbReference>
<accession>A0AAW2NNT7</accession>
<dbReference type="GO" id="GO:0035251">
    <property type="term" value="F:UDP-glucosyltransferase activity"/>
    <property type="evidence" value="ECO:0007669"/>
    <property type="project" value="TreeGrafter"/>
</dbReference>
<evidence type="ECO:0000256" key="1">
    <source>
        <dbReference type="ARBA" id="ARBA00009995"/>
    </source>
</evidence>
<dbReference type="SUPFAM" id="SSF53756">
    <property type="entry name" value="UDP-Glycosyltransferase/glycogen phosphorylase"/>
    <property type="match status" value="1"/>
</dbReference>
<evidence type="ECO:0000256" key="2">
    <source>
        <dbReference type="ARBA" id="ARBA00022679"/>
    </source>
</evidence>
<proteinExistence type="inferred from homology"/>
<dbReference type="PANTHER" id="PTHR48047:SF229">
    <property type="entry name" value="UDP-GLYCOSYLTRANSFERASE 73C3-RELATED"/>
    <property type="match status" value="1"/>
</dbReference>
<evidence type="ECO:0000313" key="4">
    <source>
        <dbReference type="EMBL" id="KAL0344682.1"/>
    </source>
</evidence>
<name>A0AAW2NNT7_SESRA</name>
<keyword evidence="2 3" id="KW-0808">Transferase</keyword>